<evidence type="ECO:0000313" key="2">
    <source>
        <dbReference type="RefSeq" id="XP_024890561.1"/>
    </source>
</evidence>
<dbReference type="GeneID" id="112466609"/>
<dbReference type="SUPFAM" id="SSF54427">
    <property type="entry name" value="NTF2-like"/>
    <property type="match status" value="1"/>
</dbReference>
<dbReference type="PANTHER" id="PTHR13333">
    <property type="entry name" value="M-AAA PROTEASE-INTERACTING PROTEIN 1, MITOCHONDRIAL"/>
    <property type="match status" value="1"/>
</dbReference>
<dbReference type="PANTHER" id="PTHR13333:SF5">
    <property type="entry name" value="M-AAA PROTEASE-INTERACTING PROTEIN 1, MITOCHONDRIAL"/>
    <property type="match status" value="1"/>
</dbReference>
<gene>
    <name evidence="2" type="primary">LOC112466609</name>
</gene>
<proteinExistence type="predicted"/>
<organism evidence="1 2">
    <name type="scientific">Temnothorax curvispinosus</name>
    <dbReference type="NCBI Taxonomy" id="300111"/>
    <lineage>
        <taxon>Eukaryota</taxon>
        <taxon>Metazoa</taxon>
        <taxon>Ecdysozoa</taxon>
        <taxon>Arthropoda</taxon>
        <taxon>Hexapoda</taxon>
        <taxon>Insecta</taxon>
        <taxon>Pterygota</taxon>
        <taxon>Neoptera</taxon>
        <taxon>Endopterygota</taxon>
        <taxon>Hymenoptera</taxon>
        <taxon>Apocrita</taxon>
        <taxon>Aculeata</taxon>
        <taxon>Formicoidea</taxon>
        <taxon>Formicidae</taxon>
        <taxon>Myrmicinae</taxon>
        <taxon>Temnothorax</taxon>
    </lineage>
</organism>
<reference evidence="2" key="1">
    <citation type="submission" date="2025-08" db="UniProtKB">
        <authorList>
            <consortium name="RefSeq"/>
        </authorList>
    </citation>
    <scope>IDENTIFICATION</scope>
    <source>
        <tissue evidence="2">Whole body</tissue>
    </source>
</reference>
<keyword evidence="1" id="KW-1185">Reference proteome</keyword>
<accession>A0A6J1RCE0</accession>
<protein>
    <submittedName>
        <fullName evidence="2">Uncharacterized protein LOC112466609</fullName>
    </submittedName>
</protein>
<dbReference type="RefSeq" id="XP_024890561.1">
    <property type="nucleotide sequence ID" value="XM_025034793.1"/>
</dbReference>
<dbReference type="GO" id="GO:0043022">
    <property type="term" value="F:ribosome binding"/>
    <property type="evidence" value="ECO:0007669"/>
    <property type="project" value="TreeGrafter"/>
</dbReference>
<dbReference type="GO" id="GO:0032979">
    <property type="term" value="P:protein insertion into mitochondrial inner membrane from matrix"/>
    <property type="evidence" value="ECO:0007669"/>
    <property type="project" value="TreeGrafter"/>
</dbReference>
<dbReference type="OrthoDB" id="7249367at2759"/>
<dbReference type="AlphaFoldDB" id="A0A6J1RCE0"/>
<dbReference type="GO" id="GO:0005743">
    <property type="term" value="C:mitochondrial inner membrane"/>
    <property type="evidence" value="ECO:0007669"/>
    <property type="project" value="TreeGrafter"/>
</dbReference>
<dbReference type="Proteomes" id="UP000504618">
    <property type="component" value="Unplaced"/>
</dbReference>
<name>A0A6J1RCE0_9HYME</name>
<dbReference type="InterPro" id="IPR032710">
    <property type="entry name" value="NTF2-like_dom_sf"/>
</dbReference>
<evidence type="ECO:0000313" key="1">
    <source>
        <dbReference type="Proteomes" id="UP000504618"/>
    </source>
</evidence>
<sequence>MRVTMLVPARSVPCNLRRIAACVTYRNKMRTKIARQGDGSNLLSASCSSPSIAACRVYSTESDSEPRVSLPALVDGAEMFNPSLILPFRFFFLSFFQIPRIDKEFLLSETLNGTKYAITVISKALANEDYDSLEGLVAEDMIEVLRTKIETLSSGQRWLIAVNEEDIVFNVLGDIAVTTDEEHSIEIKTICHYIPEKAKKQQRLQTMTDILKLEDLVMCNYTFTRKYVNNIGGPWIATFVNHYSINT</sequence>